<evidence type="ECO:0000313" key="4">
    <source>
        <dbReference type="Proteomes" id="UP001518976"/>
    </source>
</evidence>
<organism evidence="3 4">
    <name type="scientific">Streptomyces spirodelae</name>
    <dbReference type="NCBI Taxonomy" id="2812904"/>
    <lineage>
        <taxon>Bacteria</taxon>
        <taxon>Bacillati</taxon>
        <taxon>Actinomycetota</taxon>
        <taxon>Actinomycetes</taxon>
        <taxon>Kitasatosporales</taxon>
        <taxon>Streptomycetaceae</taxon>
        <taxon>Streptomyces</taxon>
    </lineage>
</organism>
<comment type="caution">
    <text evidence="3">The sequence shown here is derived from an EMBL/GenBank/DDBJ whole genome shotgun (WGS) entry which is preliminary data.</text>
</comment>
<reference evidence="3 4" key="1">
    <citation type="submission" date="2021-02" db="EMBL/GenBank/DDBJ databases">
        <title>Streptomyces spirodelae sp. nov., isolated from duckweed.</title>
        <authorList>
            <person name="Saimee Y."/>
            <person name="Duangmal K."/>
        </authorList>
    </citation>
    <scope>NUCLEOTIDE SEQUENCE [LARGE SCALE GENOMIC DNA]</scope>
    <source>
        <strain evidence="3 4">DW4-2</strain>
    </source>
</reference>
<proteinExistence type="predicted"/>
<dbReference type="RefSeq" id="WP_209267173.1">
    <property type="nucleotide sequence ID" value="NZ_JAFFZN010000023.1"/>
</dbReference>
<feature type="region of interest" description="Disordered" evidence="1">
    <location>
        <begin position="1"/>
        <end position="24"/>
    </location>
</feature>
<evidence type="ECO:0000259" key="2">
    <source>
        <dbReference type="Pfam" id="PF01464"/>
    </source>
</evidence>
<name>A0ABS3WZ56_9ACTN</name>
<gene>
    <name evidence="3" type="ORF">JW592_23435</name>
</gene>
<dbReference type="Gene3D" id="1.10.530.10">
    <property type="match status" value="1"/>
</dbReference>
<evidence type="ECO:0000256" key="1">
    <source>
        <dbReference type="SAM" id="MobiDB-lite"/>
    </source>
</evidence>
<dbReference type="InterPro" id="IPR023346">
    <property type="entry name" value="Lysozyme-like_dom_sf"/>
</dbReference>
<feature type="compositionally biased region" description="Basic and acidic residues" evidence="1">
    <location>
        <begin position="90"/>
        <end position="101"/>
    </location>
</feature>
<sequence length="241" mass="25807">MSPQPPQPAQPDRPRRFPRRQQVTAAAGVAAVGLTALALGLVQQGWGGEGEVRVPGDELAAGAAAWQTTTQHSVSEQRRSIAAQSAQATERAEAAARREAASRQAARARRAAEARKRAEAERAREEAEASRSARRKEAAAEQSAPSGSPQQIARKLIGDAQQFQCFSNIVEHESGWNVTAQNPSSGAYGLVQALPGSKMASAGADWRTNPATQIKWGLEYMKSTYGGPCGAWSFWQSHQSY</sequence>
<dbReference type="Pfam" id="PF01464">
    <property type="entry name" value="SLT"/>
    <property type="match status" value="1"/>
</dbReference>
<protein>
    <submittedName>
        <fullName evidence="3">Transglycosylase SLT domain-containing protein</fullName>
    </submittedName>
</protein>
<feature type="domain" description="Transglycosylase SLT" evidence="2">
    <location>
        <begin position="166"/>
        <end position="230"/>
    </location>
</feature>
<dbReference type="EMBL" id="JAFFZN010000023">
    <property type="protein sequence ID" value="MBO8188399.1"/>
    <property type="molecule type" value="Genomic_DNA"/>
</dbReference>
<keyword evidence="4" id="KW-1185">Reference proteome</keyword>
<dbReference type="Proteomes" id="UP001518976">
    <property type="component" value="Unassembled WGS sequence"/>
</dbReference>
<accession>A0ABS3WZ56</accession>
<dbReference type="SUPFAM" id="SSF53955">
    <property type="entry name" value="Lysozyme-like"/>
    <property type="match status" value="1"/>
</dbReference>
<feature type="compositionally biased region" description="Low complexity" evidence="1">
    <location>
        <begin position="80"/>
        <end position="89"/>
    </location>
</feature>
<feature type="compositionally biased region" description="Basic and acidic residues" evidence="1">
    <location>
        <begin position="110"/>
        <end position="139"/>
    </location>
</feature>
<feature type="compositionally biased region" description="Pro residues" evidence="1">
    <location>
        <begin position="1"/>
        <end position="11"/>
    </location>
</feature>
<feature type="region of interest" description="Disordered" evidence="1">
    <location>
        <begin position="64"/>
        <end position="150"/>
    </location>
</feature>
<dbReference type="InterPro" id="IPR008258">
    <property type="entry name" value="Transglycosylase_SLT_dom_1"/>
</dbReference>
<evidence type="ECO:0000313" key="3">
    <source>
        <dbReference type="EMBL" id="MBO8188399.1"/>
    </source>
</evidence>